<dbReference type="SUPFAM" id="SSF49482">
    <property type="entry name" value="Aromatic compound dioxygenase"/>
    <property type="match status" value="1"/>
</dbReference>
<comment type="similarity">
    <text evidence="1">Belongs to the intradiol ring-cleavage dioxygenase family.</text>
</comment>
<dbReference type="InterPro" id="IPR015889">
    <property type="entry name" value="Intradiol_dOase_core"/>
</dbReference>
<proteinExistence type="inferred from homology"/>
<dbReference type="RefSeq" id="WP_260795136.1">
    <property type="nucleotide sequence ID" value="NZ_CP093313.1"/>
</dbReference>
<evidence type="ECO:0000313" key="6">
    <source>
        <dbReference type="Proteomes" id="UP001059380"/>
    </source>
</evidence>
<reference evidence="5" key="1">
    <citation type="submission" date="2021-04" db="EMBL/GenBank/DDBJ databases">
        <title>Phylogenetic analysis of Acidobacteriaceae.</title>
        <authorList>
            <person name="Qiu L."/>
            <person name="Zhang Q."/>
        </authorList>
    </citation>
    <scope>NUCLEOTIDE SEQUENCE</scope>
    <source>
        <strain evidence="5">DSM 25168</strain>
    </source>
</reference>
<keyword evidence="3 5" id="KW-0560">Oxidoreductase</keyword>
<organism evidence="5 6">
    <name type="scientific">Occallatibacter riparius</name>
    <dbReference type="NCBI Taxonomy" id="1002689"/>
    <lineage>
        <taxon>Bacteria</taxon>
        <taxon>Pseudomonadati</taxon>
        <taxon>Acidobacteriota</taxon>
        <taxon>Terriglobia</taxon>
        <taxon>Terriglobales</taxon>
        <taxon>Acidobacteriaceae</taxon>
        <taxon>Occallatibacter</taxon>
    </lineage>
</organism>
<dbReference type="GO" id="GO:0018578">
    <property type="term" value="F:protocatechuate 3,4-dioxygenase activity"/>
    <property type="evidence" value="ECO:0007669"/>
    <property type="project" value="UniProtKB-EC"/>
</dbReference>
<name>A0A9J7BRQ4_9BACT</name>
<sequence length="178" mass="19647">MSAEPQLIPASSQTVGPYFRIGLEYMTDPTEAAEKDTITIRGRVLDRDRAPVADAMLEFWNPSATFAEPTAIPTGFARAATDDDGNFCVRMAKPAQITANDGLMQAPHMLVLVFARGLLRHLISRVYFDGESSNSTDAVLSTIPADRRHTLVAHRDGQNSFCWNVVLQGKDETVFFAW</sequence>
<dbReference type="InterPro" id="IPR012786">
    <property type="entry name" value="Protocat_dOase_a"/>
</dbReference>
<dbReference type="PANTHER" id="PTHR33711:SF9">
    <property type="entry name" value="PROTOCATECHUATE 3,4-DIOXYGENASE ALPHA CHAIN"/>
    <property type="match status" value="1"/>
</dbReference>
<evidence type="ECO:0000313" key="5">
    <source>
        <dbReference type="EMBL" id="UWZ85572.1"/>
    </source>
</evidence>
<dbReference type="Proteomes" id="UP001059380">
    <property type="component" value="Chromosome"/>
</dbReference>
<keyword evidence="6" id="KW-1185">Reference proteome</keyword>
<evidence type="ECO:0000259" key="4">
    <source>
        <dbReference type="Pfam" id="PF00775"/>
    </source>
</evidence>
<dbReference type="InterPro" id="IPR050770">
    <property type="entry name" value="Intradiol_RC_Dioxygenase"/>
</dbReference>
<dbReference type="AlphaFoldDB" id="A0A9J7BRQ4"/>
<dbReference type="EMBL" id="CP093313">
    <property type="protein sequence ID" value="UWZ85572.1"/>
    <property type="molecule type" value="Genomic_DNA"/>
</dbReference>
<dbReference type="Pfam" id="PF00775">
    <property type="entry name" value="Dioxygenase_C"/>
    <property type="match status" value="1"/>
</dbReference>
<dbReference type="Gene3D" id="2.60.130.10">
    <property type="entry name" value="Aromatic compound dioxygenase"/>
    <property type="match status" value="1"/>
</dbReference>
<dbReference type="NCBIfam" id="TIGR02423">
    <property type="entry name" value="protocat_alph"/>
    <property type="match status" value="1"/>
</dbReference>
<keyword evidence="2" id="KW-0223">Dioxygenase</keyword>
<evidence type="ECO:0000256" key="2">
    <source>
        <dbReference type="ARBA" id="ARBA00022964"/>
    </source>
</evidence>
<dbReference type="PANTHER" id="PTHR33711">
    <property type="entry name" value="DIOXYGENASE, PUTATIVE (AFU_ORTHOLOGUE AFUA_2G02910)-RELATED"/>
    <property type="match status" value="1"/>
</dbReference>
<evidence type="ECO:0000256" key="1">
    <source>
        <dbReference type="ARBA" id="ARBA00007825"/>
    </source>
</evidence>
<dbReference type="KEGG" id="orp:MOP44_06420"/>
<dbReference type="InterPro" id="IPR000627">
    <property type="entry name" value="Intradiol_dOase_C"/>
</dbReference>
<dbReference type="EC" id="1.13.11.3" evidence="5"/>
<evidence type="ECO:0000256" key="3">
    <source>
        <dbReference type="ARBA" id="ARBA00023002"/>
    </source>
</evidence>
<protein>
    <submittedName>
        <fullName evidence="5">Protocatechuate 3,4-dioxygenase subunit alpha</fullName>
        <ecNumber evidence="5">1.13.11.3</ecNumber>
    </submittedName>
</protein>
<accession>A0A9J7BRQ4</accession>
<feature type="domain" description="Intradiol ring-cleavage dioxygenases" evidence="4">
    <location>
        <begin position="36"/>
        <end position="160"/>
    </location>
</feature>
<dbReference type="GO" id="GO:0008199">
    <property type="term" value="F:ferric iron binding"/>
    <property type="evidence" value="ECO:0007669"/>
    <property type="project" value="InterPro"/>
</dbReference>
<gene>
    <name evidence="5" type="primary">pcaG</name>
    <name evidence="5" type="ORF">MOP44_06420</name>
</gene>